<sequence>MSNENMHKFYNKLFTVKDDHSKQDSNPLQQQILHSVNETHESQDFINKKIIDELCKLHENEAFKGSYDSEFINAIEKYLENNQLNSKDLIDLCLNNQTNSILLTILARCYRYGKWSLWNR</sequence>
<name>A0A8H4ELX1_GIGMA</name>
<evidence type="ECO:0000313" key="1">
    <source>
        <dbReference type="EMBL" id="KAF0513372.1"/>
    </source>
</evidence>
<protein>
    <submittedName>
        <fullName evidence="1">Uncharacterized protein</fullName>
    </submittedName>
</protein>
<accession>A0A8H4ELX1</accession>
<dbReference type="Proteomes" id="UP000439903">
    <property type="component" value="Unassembled WGS sequence"/>
</dbReference>
<proteinExistence type="predicted"/>
<reference evidence="1 2" key="1">
    <citation type="journal article" date="2019" name="Environ. Microbiol.">
        <title>At the nexus of three kingdoms: the genome of the mycorrhizal fungus Gigaspora margarita provides insights into plant, endobacterial and fungal interactions.</title>
        <authorList>
            <person name="Venice F."/>
            <person name="Ghignone S."/>
            <person name="Salvioli di Fossalunga A."/>
            <person name="Amselem J."/>
            <person name="Novero M."/>
            <person name="Xianan X."/>
            <person name="Sedzielewska Toro K."/>
            <person name="Morin E."/>
            <person name="Lipzen A."/>
            <person name="Grigoriev I.V."/>
            <person name="Henrissat B."/>
            <person name="Martin F.M."/>
            <person name="Bonfante P."/>
        </authorList>
    </citation>
    <scope>NUCLEOTIDE SEQUENCE [LARGE SCALE GENOMIC DNA]</scope>
    <source>
        <strain evidence="1 2">BEG34</strain>
    </source>
</reference>
<keyword evidence="2" id="KW-1185">Reference proteome</keyword>
<dbReference type="EMBL" id="WTPW01000416">
    <property type="protein sequence ID" value="KAF0513372.1"/>
    <property type="molecule type" value="Genomic_DNA"/>
</dbReference>
<comment type="caution">
    <text evidence="1">The sequence shown here is derived from an EMBL/GenBank/DDBJ whole genome shotgun (WGS) entry which is preliminary data.</text>
</comment>
<gene>
    <name evidence="1" type="ORF">F8M41_017787</name>
</gene>
<organism evidence="1 2">
    <name type="scientific">Gigaspora margarita</name>
    <dbReference type="NCBI Taxonomy" id="4874"/>
    <lineage>
        <taxon>Eukaryota</taxon>
        <taxon>Fungi</taxon>
        <taxon>Fungi incertae sedis</taxon>
        <taxon>Mucoromycota</taxon>
        <taxon>Glomeromycotina</taxon>
        <taxon>Glomeromycetes</taxon>
        <taxon>Diversisporales</taxon>
        <taxon>Gigasporaceae</taxon>
        <taxon>Gigaspora</taxon>
    </lineage>
</organism>
<evidence type="ECO:0000313" key="2">
    <source>
        <dbReference type="Proteomes" id="UP000439903"/>
    </source>
</evidence>
<dbReference type="OrthoDB" id="2393997at2759"/>
<dbReference type="AlphaFoldDB" id="A0A8H4ELX1"/>